<dbReference type="PANTHER" id="PTHR36573">
    <property type="entry name" value="INTERMEMBRANE PHOSPHOLIPID TRANSPORT SYSTEM BINDING PROTEIN MLAC"/>
    <property type="match status" value="1"/>
</dbReference>
<dbReference type="PIRSF" id="PIRSF004649">
    <property type="entry name" value="MlaC"/>
    <property type="match status" value="1"/>
</dbReference>
<dbReference type="Proteomes" id="UP000199107">
    <property type="component" value="Unassembled WGS sequence"/>
</dbReference>
<feature type="signal peptide" evidence="2">
    <location>
        <begin position="1"/>
        <end position="29"/>
    </location>
</feature>
<keyword evidence="2" id="KW-0732">Signal</keyword>
<protein>
    <submittedName>
        <fullName evidence="3">Phospholipid transport system substrate-binding protein</fullName>
    </submittedName>
</protein>
<dbReference type="InterPro" id="IPR008869">
    <property type="entry name" value="MlaC/ttg2D"/>
</dbReference>
<dbReference type="STRING" id="48727.SAMN05192555_107176"/>
<evidence type="ECO:0000313" key="4">
    <source>
        <dbReference type="Proteomes" id="UP000199107"/>
    </source>
</evidence>
<organism evidence="3 4">
    <name type="scientific">Franzmannia pantelleriensis</name>
    <dbReference type="NCBI Taxonomy" id="48727"/>
    <lineage>
        <taxon>Bacteria</taxon>
        <taxon>Pseudomonadati</taxon>
        <taxon>Pseudomonadota</taxon>
        <taxon>Gammaproteobacteria</taxon>
        <taxon>Oceanospirillales</taxon>
        <taxon>Halomonadaceae</taxon>
        <taxon>Franzmannia</taxon>
    </lineage>
</organism>
<evidence type="ECO:0000256" key="1">
    <source>
        <dbReference type="SAM" id="MobiDB-lite"/>
    </source>
</evidence>
<keyword evidence="4" id="KW-1185">Reference proteome</keyword>
<dbReference type="Pfam" id="PF05494">
    <property type="entry name" value="MlaC"/>
    <property type="match status" value="1"/>
</dbReference>
<evidence type="ECO:0000313" key="3">
    <source>
        <dbReference type="EMBL" id="SDL86921.1"/>
    </source>
</evidence>
<dbReference type="PANTHER" id="PTHR36573:SF1">
    <property type="entry name" value="INTERMEMBRANE PHOSPHOLIPID TRANSPORT SYSTEM BINDING PROTEIN MLAC"/>
    <property type="match status" value="1"/>
</dbReference>
<dbReference type="AlphaFoldDB" id="A0A1G9NKP9"/>
<sequence>MRAAYRHYLSAVVALLAALAMSMVGPAQAQQPSQTPEELIRTSIDELMGEIEGRRDYFADNLDELEALVDDNLDSIADFRYIGASVMGRYFQNATPEQRSRFARTFRQTLIDTYTKGLVTFDYRELRVLDNQRESRHEDQASVAMEVVATSGQVYPVSYSLRLSDGEWKVVNVIVNGINLGLTFRNQFDQAMRDHGRDYDAVIDGWAPEVGSTNSRRAARHELPAGGGRRAP</sequence>
<proteinExistence type="predicted"/>
<dbReference type="InterPro" id="IPR042245">
    <property type="entry name" value="Tgt2/MlaC_sf"/>
</dbReference>
<reference evidence="4" key="1">
    <citation type="submission" date="2016-10" db="EMBL/GenBank/DDBJ databases">
        <authorList>
            <person name="Varghese N."/>
            <person name="Submissions S."/>
        </authorList>
    </citation>
    <scope>NUCLEOTIDE SEQUENCE [LARGE SCALE GENOMIC DNA]</scope>
    <source>
        <strain evidence="4">AAP</strain>
    </source>
</reference>
<dbReference type="EMBL" id="FNGH01000007">
    <property type="protein sequence ID" value="SDL86921.1"/>
    <property type="molecule type" value="Genomic_DNA"/>
</dbReference>
<evidence type="ECO:0000256" key="2">
    <source>
        <dbReference type="SAM" id="SignalP"/>
    </source>
</evidence>
<name>A0A1G9NKP9_9GAMM</name>
<accession>A0A1G9NKP9</accession>
<gene>
    <name evidence="3" type="ORF">SAMN05192555_107176</name>
</gene>
<feature type="chain" id="PRO_5011672979" evidence="2">
    <location>
        <begin position="30"/>
        <end position="232"/>
    </location>
</feature>
<dbReference type="Gene3D" id="3.10.450.710">
    <property type="entry name" value="Tgt2/MlaC"/>
    <property type="match status" value="1"/>
</dbReference>
<feature type="region of interest" description="Disordered" evidence="1">
    <location>
        <begin position="213"/>
        <end position="232"/>
    </location>
</feature>